<gene>
    <name evidence="1" type="ORF">PDIGIT_LOCUS4119</name>
</gene>
<comment type="caution">
    <text evidence="1">The sequence shown here is derived from an EMBL/GenBank/DDBJ whole genome shotgun (WGS) entry which is preliminary data.</text>
</comment>
<proteinExistence type="predicted"/>
<dbReference type="Proteomes" id="UP001152607">
    <property type="component" value="Unassembled WGS sequence"/>
</dbReference>
<keyword evidence="2" id="KW-1185">Reference proteome</keyword>
<evidence type="ECO:0000313" key="1">
    <source>
        <dbReference type="EMBL" id="CAI6329355.1"/>
    </source>
</evidence>
<evidence type="ECO:0000313" key="2">
    <source>
        <dbReference type="Proteomes" id="UP001152607"/>
    </source>
</evidence>
<dbReference type="EMBL" id="CAOQHR010000002">
    <property type="protein sequence ID" value="CAI6329355.1"/>
    <property type="molecule type" value="Genomic_DNA"/>
</dbReference>
<dbReference type="AlphaFoldDB" id="A0A9W4XGS2"/>
<accession>A0A9W4XGS2</accession>
<name>A0A9W4XGS2_9PLEO</name>
<sequence length="63" mass="7409">MQGRDMGDIMSRGKGMAILLRYQCGLAVSNPYHFSVKRESLPHAHMYFLCRWFACAKREREEK</sequence>
<organism evidence="1 2">
    <name type="scientific">Periconia digitata</name>
    <dbReference type="NCBI Taxonomy" id="1303443"/>
    <lineage>
        <taxon>Eukaryota</taxon>
        <taxon>Fungi</taxon>
        <taxon>Dikarya</taxon>
        <taxon>Ascomycota</taxon>
        <taxon>Pezizomycotina</taxon>
        <taxon>Dothideomycetes</taxon>
        <taxon>Pleosporomycetidae</taxon>
        <taxon>Pleosporales</taxon>
        <taxon>Massarineae</taxon>
        <taxon>Periconiaceae</taxon>
        <taxon>Periconia</taxon>
    </lineage>
</organism>
<protein>
    <submittedName>
        <fullName evidence="1">Uncharacterized protein</fullName>
    </submittedName>
</protein>
<reference evidence="1" key="1">
    <citation type="submission" date="2023-01" db="EMBL/GenBank/DDBJ databases">
        <authorList>
            <person name="Van Ghelder C."/>
            <person name="Rancurel C."/>
        </authorList>
    </citation>
    <scope>NUCLEOTIDE SEQUENCE</scope>
    <source>
        <strain evidence="1">CNCM I-4278</strain>
    </source>
</reference>